<proteinExistence type="predicted"/>
<name>A0A6V6ZG58_9FLAO</name>
<dbReference type="EMBL" id="CAIJDO010000338">
    <property type="protein sequence ID" value="CAD0009922.1"/>
    <property type="molecule type" value="Genomic_DNA"/>
</dbReference>
<dbReference type="RefSeq" id="WP_157505891.1">
    <property type="nucleotide sequence ID" value="NZ_CAIJDO010000338.1"/>
</dbReference>
<gene>
    <name evidence="1" type="ORF">FLACHUCJ7_04562</name>
</gene>
<sequence>MKKIILIFLLLSQLMWSQFDYSGNWKIIDVKTNHVLKGPSEKFELPKGIIGKTILIKDNKIDITAIVKNIDDSFLYENNSPYFFIKEKHTLKIIKDNPRNQFPGDELGEILDDKNKTIESNIGTSFTKLLKTDLKSKKLACFKISGKNDFNPQSLLITTENSKELFLYSYNDELIFFLKKP</sequence>
<keyword evidence="2" id="KW-1185">Reference proteome</keyword>
<organism evidence="1 2">
    <name type="scientific">Flavobacterium chungangense</name>
    <dbReference type="NCBI Taxonomy" id="554283"/>
    <lineage>
        <taxon>Bacteria</taxon>
        <taxon>Pseudomonadati</taxon>
        <taxon>Bacteroidota</taxon>
        <taxon>Flavobacteriia</taxon>
        <taxon>Flavobacteriales</taxon>
        <taxon>Flavobacteriaceae</taxon>
        <taxon>Flavobacterium</taxon>
    </lineage>
</organism>
<accession>A0A6V6ZG58</accession>
<protein>
    <submittedName>
        <fullName evidence="1">Uncharacterized protein</fullName>
    </submittedName>
</protein>
<comment type="caution">
    <text evidence="1">The sequence shown here is derived from an EMBL/GenBank/DDBJ whole genome shotgun (WGS) entry which is preliminary data.</text>
</comment>
<evidence type="ECO:0000313" key="1">
    <source>
        <dbReference type="EMBL" id="CAD0009922.1"/>
    </source>
</evidence>
<dbReference type="AlphaFoldDB" id="A0A6V6ZG58"/>
<reference evidence="1 2" key="1">
    <citation type="submission" date="2020-06" db="EMBL/GenBank/DDBJ databases">
        <authorList>
            <person name="Criscuolo A."/>
        </authorList>
    </citation>
    <scope>NUCLEOTIDE SEQUENCE [LARGE SCALE GENOMIC DNA]</scope>
    <source>
        <strain evidence="2">CIP 110025</strain>
    </source>
</reference>
<evidence type="ECO:0000313" key="2">
    <source>
        <dbReference type="Proteomes" id="UP000556700"/>
    </source>
</evidence>
<dbReference type="Proteomes" id="UP000556700">
    <property type="component" value="Unassembled WGS sequence"/>
</dbReference>